<protein>
    <submittedName>
        <fullName evidence="1">Uncharacterized protein</fullName>
    </submittedName>
</protein>
<gene>
    <name evidence="1" type="ORF">EPL05_05200</name>
</gene>
<keyword evidence="2" id="KW-1185">Reference proteome</keyword>
<dbReference type="Proteomes" id="UP000286701">
    <property type="component" value="Unassembled WGS sequence"/>
</dbReference>
<reference evidence="1 2" key="1">
    <citation type="submission" date="2019-01" db="EMBL/GenBank/DDBJ databases">
        <title>Mucilaginibacter antarcticum sp. nov., isolated from antarctic soil.</title>
        <authorList>
            <person name="Yan Y.-Q."/>
            <person name="Du Z.-J."/>
        </authorList>
    </citation>
    <scope>NUCLEOTIDE SEQUENCE [LARGE SCALE GENOMIC DNA]</scope>
    <source>
        <strain evidence="1 2">F01003</strain>
    </source>
</reference>
<organism evidence="1 2">
    <name type="scientific">Mucilaginibacter gilvus</name>
    <dbReference type="NCBI Taxonomy" id="2305909"/>
    <lineage>
        <taxon>Bacteria</taxon>
        <taxon>Pseudomonadati</taxon>
        <taxon>Bacteroidota</taxon>
        <taxon>Sphingobacteriia</taxon>
        <taxon>Sphingobacteriales</taxon>
        <taxon>Sphingobacteriaceae</taxon>
        <taxon>Mucilaginibacter</taxon>
    </lineage>
</organism>
<dbReference type="AlphaFoldDB" id="A0A444MT14"/>
<comment type="caution">
    <text evidence="1">The sequence shown here is derived from an EMBL/GenBank/DDBJ whole genome shotgun (WGS) entry which is preliminary data.</text>
</comment>
<accession>A0A444MT14</accession>
<dbReference type="EMBL" id="SBIW01000002">
    <property type="protein sequence ID" value="RWY55773.1"/>
    <property type="molecule type" value="Genomic_DNA"/>
</dbReference>
<evidence type="ECO:0000313" key="2">
    <source>
        <dbReference type="Proteomes" id="UP000286701"/>
    </source>
</evidence>
<name>A0A444MT14_9SPHI</name>
<proteinExistence type="predicted"/>
<sequence length="291" mass="32922">MPLLYNLDGMKFYFTLFLFLIALSARAQKFKPVTKRDSINRTIGYVASWVKLDKTTSLPTLIRKLAGPWEFVETGKGYWIGYTDDMFSIANYGDAAVEPLLAFLDTTKSRIGRIGVVYSLHLIGINSCVAGRFIEEFQSTKARAALLTHLKDDDLGETIMRLLIRDPWLSDVPKLFETMRNVNTNNWYIAGALPRYIGTELPMHQKVLDAIGLLTIKFPFANMNNFNGPYGIEMQTREMLRTMQSFANVNVEESLLNAEIWGGSMSSIRNYASKDTTGTSVHAFLRTLTRT</sequence>
<evidence type="ECO:0000313" key="1">
    <source>
        <dbReference type="EMBL" id="RWY55773.1"/>
    </source>
</evidence>